<proteinExistence type="predicted"/>
<evidence type="ECO:0000259" key="2">
    <source>
        <dbReference type="Pfam" id="PF05232"/>
    </source>
</evidence>
<organism evidence="3 4">
    <name type="scientific">Bordetella genomosp. 9</name>
    <dbReference type="NCBI Taxonomy" id="1416803"/>
    <lineage>
        <taxon>Bacteria</taxon>
        <taxon>Pseudomonadati</taxon>
        <taxon>Pseudomonadota</taxon>
        <taxon>Betaproteobacteria</taxon>
        <taxon>Burkholderiales</taxon>
        <taxon>Alcaligenaceae</taxon>
        <taxon>Bordetella</taxon>
    </lineage>
</organism>
<evidence type="ECO:0000313" key="4">
    <source>
        <dbReference type="Proteomes" id="UP000216857"/>
    </source>
</evidence>
<dbReference type="NCBIfam" id="NF033664">
    <property type="entry name" value="PACE_transport"/>
    <property type="match status" value="1"/>
</dbReference>
<feature type="transmembrane region" description="Helical" evidence="1">
    <location>
        <begin position="12"/>
        <end position="32"/>
    </location>
</feature>
<keyword evidence="4" id="KW-1185">Reference proteome</keyword>
<feature type="domain" description="Chlorhexidine efflux transporter" evidence="2">
    <location>
        <begin position="7"/>
        <end position="68"/>
    </location>
</feature>
<dbReference type="RefSeq" id="WP_094848486.1">
    <property type="nucleotide sequence ID" value="NZ_NEVJ01000003.1"/>
</dbReference>
<dbReference type="InterPro" id="IPR058208">
    <property type="entry name" value="PACE"/>
</dbReference>
<dbReference type="EMBL" id="NEVJ01000003">
    <property type="protein sequence ID" value="OZI19862.1"/>
    <property type="molecule type" value="Genomic_DNA"/>
</dbReference>
<dbReference type="Proteomes" id="UP000216857">
    <property type="component" value="Unassembled WGS sequence"/>
</dbReference>
<gene>
    <name evidence="3" type="ORF">CAL26_20075</name>
</gene>
<evidence type="ECO:0000313" key="3">
    <source>
        <dbReference type="EMBL" id="OZI19862.1"/>
    </source>
</evidence>
<keyword evidence="1" id="KW-1133">Transmembrane helix</keyword>
<dbReference type="AlphaFoldDB" id="A0A261R5F3"/>
<feature type="transmembrane region" description="Helical" evidence="1">
    <location>
        <begin position="114"/>
        <end position="137"/>
    </location>
</feature>
<accession>A0A261R5F3</accession>
<keyword evidence="1" id="KW-0812">Transmembrane</keyword>
<comment type="caution">
    <text evidence="3">The sequence shown here is derived from an EMBL/GenBank/DDBJ whole genome shotgun (WGS) entry which is preliminary data.</text>
</comment>
<evidence type="ECO:0000256" key="1">
    <source>
        <dbReference type="SAM" id="Phobius"/>
    </source>
</evidence>
<reference evidence="3" key="1">
    <citation type="submission" date="2017-05" db="EMBL/GenBank/DDBJ databases">
        <title>Complete and WGS of Bordetella genogroups.</title>
        <authorList>
            <person name="Spilker T."/>
            <person name="Lipuma J."/>
        </authorList>
    </citation>
    <scope>NUCLEOTIDE SEQUENCE</scope>
    <source>
        <strain evidence="3">AU21707</strain>
    </source>
</reference>
<dbReference type="InterPro" id="IPR007896">
    <property type="entry name" value="BTP_bacteria"/>
</dbReference>
<feature type="transmembrane region" description="Helical" evidence="1">
    <location>
        <begin position="38"/>
        <end position="59"/>
    </location>
</feature>
<sequence length="146" mass="16248">MVVLAPRARRVVYVALFEILAILLSAPILVFLGGGSAANAMTVAAAVTALAVAWNYIFNTLFEAWERRHRTGARSVRLRVVHATLFEVGLAAAVLPLYMAWYQVSLWQAFKMEAAVLAFFLVFTFCFTWCFDTLVALPDTSDRMPL</sequence>
<dbReference type="Pfam" id="PF05232">
    <property type="entry name" value="BTP"/>
    <property type="match status" value="2"/>
</dbReference>
<protein>
    <recommendedName>
        <fullName evidence="2">Chlorhexidine efflux transporter domain-containing protein</fullName>
    </recommendedName>
</protein>
<keyword evidence="1" id="KW-0472">Membrane</keyword>
<dbReference type="OrthoDB" id="1631120at2"/>
<name>A0A261R5F3_9BORD</name>
<feature type="domain" description="Chlorhexidine efflux transporter" evidence="2">
    <location>
        <begin position="74"/>
        <end position="135"/>
    </location>
</feature>
<feature type="transmembrane region" description="Helical" evidence="1">
    <location>
        <begin position="80"/>
        <end position="102"/>
    </location>
</feature>